<evidence type="ECO:0000313" key="8">
    <source>
        <dbReference type="EMBL" id="JAS07736.1"/>
    </source>
</evidence>
<dbReference type="AlphaFoldDB" id="A0A1B6C2J2"/>
<evidence type="ECO:0000256" key="2">
    <source>
        <dbReference type="ARBA" id="ARBA00022603"/>
    </source>
</evidence>
<protein>
    <recommendedName>
        <fullName evidence="1">peptide chain release factor N(5)-glutamine methyltransferase</fullName>
        <ecNumber evidence="1">2.1.1.297</ecNumber>
    </recommendedName>
</protein>
<dbReference type="EC" id="2.1.1.297" evidence="1"/>
<keyword evidence="3" id="KW-0808">Transferase</keyword>
<feature type="domain" description="Methyltransferase small" evidence="6">
    <location>
        <begin position="160"/>
        <end position="243"/>
    </location>
</feature>
<evidence type="ECO:0000256" key="4">
    <source>
        <dbReference type="ARBA" id="ARBA00022691"/>
    </source>
</evidence>
<dbReference type="InterPro" id="IPR050320">
    <property type="entry name" value="N5-glutamine_MTase"/>
</dbReference>
<evidence type="ECO:0000256" key="5">
    <source>
        <dbReference type="ARBA" id="ARBA00048391"/>
    </source>
</evidence>
<dbReference type="GO" id="GO:0005739">
    <property type="term" value="C:mitochondrion"/>
    <property type="evidence" value="ECO:0007669"/>
    <property type="project" value="TreeGrafter"/>
</dbReference>
<dbReference type="InterPro" id="IPR004556">
    <property type="entry name" value="HemK-like"/>
</dbReference>
<dbReference type="InterPro" id="IPR029063">
    <property type="entry name" value="SAM-dependent_MTases_sf"/>
</dbReference>
<dbReference type="SUPFAM" id="SSF53335">
    <property type="entry name" value="S-adenosyl-L-methionine-dependent methyltransferases"/>
    <property type="match status" value="1"/>
</dbReference>
<reference evidence="8" key="1">
    <citation type="submission" date="2015-12" db="EMBL/GenBank/DDBJ databases">
        <title>De novo transcriptome assembly of four potential Pierce s Disease insect vectors from Arizona vineyards.</title>
        <authorList>
            <person name="Tassone E.E."/>
        </authorList>
    </citation>
    <scope>NUCLEOTIDE SEQUENCE</scope>
</reference>
<dbReference type="Pfam" id="PF17827">
    <property type="entry name" value="PrmC_N"/>
    <property type="match status" value="1"/>
</dbReference>
<proteinExistence type="predicted"/>
<feature type="domain" description="Release factor glutamine methyltransferase N-terminal" evidence="7">
    <location>
        <begin position="53"/>
        <end position="123"/>
    </location>
</feature>
<keyword evidence="2" id="KW-0489">Methyltransferase</keyword>
<keyword evidence="4" id="KW-0949">S-adenosyl-L-methionine</keyword>
<dbReference type="CDD" id="cd02440">
    <property type="entry name" value="AdoMet_MTases"/>
    <property type="match status" value="1"/>
</dbReference>
<dbReference type="EMBL" id="GEDC01029562">
    <property type="protein sequence ID" value="JAS07736.1"/>
    <property type="molecule type" value="Transcribed_RNA"/>
</dbReference>
<dbReference type="Gene3D" id="1.10.8.10">
    <property type="entry name" value="DNA helicase RuvA subunit, C-terminal domain"/>
    <property type="match status" value="1"/>
</dbReference>
<dbReference type="NCBIfam" id="TIGR00536">
    <property type="entry name" value="hemK_fam"/>
    <property type="match status" value="1"/>
</dbReference>
<dbReference type="PROSITE" id="PS00092">
    <property type="entry name" value="N6_MTASE"/>
    <property type="match status" value="1"/>
</dbReference>
<gene>
    <name evidence="8" type="ORF">g.2436</name>
</gene>
<dbReference type="PANTHER" id="PTHR18895">
    <property type="entry name" value="HEMK METHYLTRANSFERASE"/>
    <property type="match status" value="1"/>
</dbReference>
<dbReference type="Pfam" id="PF05175">
    <property type="entry name" value="MTS"/>
    <property type="match status" value="1"/>
</dbReference>
<dbReference type="InterPro" id="IPR007848">
    <property type="entry name" value="Small_mtfrase_dom"/>
</dbReference>
<dbReference type="PANTHER" id="PTHR18895:SF74">
    <property type="entry name" value="MTRF1L RELEASE FACTOR GLUTAMINE METHYLTRANSFERASE"/>
    <property type="match status" value="1"/>
</dbReference>
<dbReference type="InterPro" id="IPR040758">
    <property type="entry name" value="PrmC_N"/>
</dbReference>
<evidence type="ECO:0000259" key="6">
    <source>
        <dbReference type="Pfam" id="PF05175"/>
    </source>
</evidence>
<dbReference type="Gene3D" id="3.40.50.150">
    <property type="entry name" value="Vaccinia Virus protein VP39"/>
    <property type="match status" value="1"/>
</dbReference>
<sequence length="337" mass="38631">MNSAKVLSGMTILTYKCFLTLCDSGSISNYTQFYRRLSLNNSKLNYSSFTVSQAISHWEKLFKLNEIPEPELSIQNILAHVLGFHSVNEILPVSENKLSPEQENILDTLCQCRLARMPVQYIIKEWDFRDLRLKMRPPVFIPRPETEELIDIVLKHTQDINSFIEVGCGTGAISLSLLQALPKAKGVAIDRSIVACKLTLENAEAHNLHERIDILNCKLNDDGNLDRYIPFDNFDLLISNPPYIPSGDIANLEPEIKLYEDLRALEAGKDGLRIIKAMFKFANDHLKPNGDMFLEVNSNHPDIIKTFLEENAHYCLNFIKYYKDLFGNNRFVHIRKK</sequence>
<dbReference type="GO" id="GO:0032259">
    <property type="term" value="P:methylation"/>
    <property type="evidence" value="ECO:0007669"/>
    <property type="project" value="UniProtKB-KW"/>
</dbReference>
<organism evidence="8">
    <name type="scientific">Clastoptera arizonana</name>
    <name type="common">Arizona spittle bug</name>
    <dbReference type="NCBI Taxonomy" id="38151"/>
    <lineage>
        <taxon>Eukaryota</taxon>
        <taxon>Metazoa</taxon>
        <taxon>Ecdysozoa</taxon>
        <taxon>Arthropoda</taxon>
        <taxon>Hexapoda</taxon>
        <taxon>Insecta</taxon>
        <taxon>Pterygota</taxon>
        <taxon>Neoptera</taxon>
        <taxon>Paraneoptera</taxon>
        <taxon>Hemiptera</taxon>
        <taxon>Auchenorrhyncha</taxon>
        <taxon>Cercopoidea</taxon>
        <taxon>Clastopteridae</taxon>
        <taxon>Clastoptera</taxon>
    </lineage>
</organism>
<evidence type="ECO:0000256" key="1">
    <source>
        <dbReference type="ARBA" id="ARBA00012771"/>
    </source>
</evidence>
<dbReference type="InterPro" id="IPR002052">
    <property type="entry name" value="DNA_methylase_N6_adenine_CS"/>
</dbReference>
<dbReference type="GO" id="GO:0003676">
    <property type="term" value="F:nucleic acid binding"/>
    <property type="evidence" value="ECO:0007669"/>
    <property type="project" value="InterPro"/>
</dbReference>
<accession>A0A1B6C2J2</accession>
<evidence type="ECO:0000256" key="3">
    <source>
        <dbReference type="ARBA" id="ARBA00022679"/>
    </source>
</evidence>
<evidence type="ECO:0000259" key="7">
    <source>
        <dbReference type="Pfam" id="PF17827"/>
    </source>
</evidence>
<dbReference type="GO" id="GO:0102559">
    <property type="term" value="F:peptide chain release factor N(5)-glutamine methyltransferase activity"/>
    <property type="evidence" value="ECO:0007669"/>
    <property type="project" value="UniProtKB-EC"/>
</dbReference>
<comment type="catalytic activity">
    <reaction evidence="5">
        <text>L-glutaminyl-[peptide chain release factor] + S-adenosyl-L-methionine = N(5)-methyl-L-glutaminyl-[peptide chain release factor] + S-adenosyl-L-homocysteine + H(+)</text>
        <dbReference type="Rhea" id="RHEA:42896"/>
        <dbReference type="Rhea" id="RHEA-COMP:10271"/>
        <dbReference type="Rhea" id="RHEA-COMP:10272"/>
        <dbReference type="ChEBI" id="CHEBI:15378"/>
        <dbReference type="ChEBI" id="CHEBI:30011"/>
        <dbReference type="ChEBI" id="CHEBI:57856"/>
        <dbReference type="ChEBI" id="CHEBI:59789"/>
        <dbReference type="ChEBI" id="CHEBI:61891"/>
        <dbReference type="EC" id="2.1.1.297"/>
    </reaction>
</comment>
<name>A0A1B6C2J2_9HEMI</name>